<comment type="caution">
    <text evidence="2">The sequence shown here is derived from an EMBL/GenBank/DDBJ whole genome shotgun (WGS) entry which is preliminary data.</text>
</comment>
<evidence type="ECO:0000313" key="3">
    <source>
        <dbReference type="Proteomes" id="UP001426770"/>
    </source>
</evidence>
<evidence type="ECO:0000256" key="1">
    <source>
        <dbReference type="SAM" id="Phobius"/>
    </source>
</evidence>
<reference evidence="2 3" key="1">
    <citation type="submission" date="2024-02" db="EMBL/GenBank/DDBJ databases">
        <title>Lysinimicrobium sediminis NBRC 112286.</title>
        <authorList>
            <person name="Ichikawa N."/>
            <person name="Katano-Makiyama Y."/>
            <person name="Hidaka K."/>
        </authorList>
    </citation>
    <scope>NUCLEOTIDE SEQUENCE [LARGE SCALE GENOMIC DNA]</scope>
    <source>
        <strain evidence="2 3">NBRC 112286</strain>
    </source>
</reference>
<keyword evidence="1" id="KW-1133">Transmembrane helix</keyword>
<accession>A0ABP9WJC6</accession>
<sequence>MGVCRYRSESVGVLRMTMARVVRLVAAVGMAVIGVLWASSPDTKWPGVGLVVVAVGMVATEVGRIRREAHPEDLVSRDD</sequence>
<evidence type="ECO:0008006" key="4">
    <source>
        <dbReference type="Google" id="ProtNLM"/>
    </source>
</evidence>
<dbReference type="Proteomes" id="UP001426770">
    <property type="component" value="Unassembled WGS sequence"/>
</dbReference>
<feature type="transmembrane region" description="Helical" evidence="1">
    <location>
        <begin position="45"/>
        <end position="63"/>
    </location>
</feature>
<feature type="transmembrane region" description="Helical" evidence="1">
    <location>
        <begin position="21"/>
        <end position="39"/>
    </location>
</feature>
<proteinExistence type="predicted"/>
<keyword evidence="1" id="KW-0472">Membrane</keyword>
<keyword evidence="1" id="KW-0812">Transmembrane</keyword>
<name>A0ABP9WJC6_9MICO</name>
<gene>
    <name evidence="2" type="ORF">Lsed01_02394</name>
</gene>
<protein>
    <recommendedName>
        <fullName evidence="4">DUF2892 domain-containing protein</fullName>
    </recommendedName>
</protein>
<dbReference type="EMBL" id="BAABRR010000015">
    <property type="protein sequence ID" value="GAA5519936.1"/>
    <property type="molecule type" value="Genomic_DNA"/>
</dbReference>
<evidence type="ECO:0000313" key="2">
    <source>
        <dbReference type="EMBL" id="GAA5519936.1"/>
    </source>
</evidence>
<organism evidence="2 3">
    <name type="scientific">Demequina sediminis</name>
    <dbReference type="NCBI Taxonomy" id="1930058"/>
    <lineage>
        <taxon>Bacteria</taxon>
        <taxon>Bacillati</taxon>
        <taxon>Actinomycetota</taxon>
        <taxon>Actinomycetes</taxon>
        <taxon>Micrococcales</taxon>
        <taxon>Demequinaceae</taxon>
        <taxon>Demequina</taxon>
    </lineage>
</organism>
<keyword evidence="3" id="KW-1185">Reference proteome</keyword>